<evidence type="ECO:0000313" key="10">
    <source>
        <dbReference type="EMBL" id="SKC31238.1"/>
    </source>
</evidence>
<dbReference type="Gene3D" id="3.30.565.10">
    <property type="entry name" value="Histidine kinase-like ATPase, C-terminal domain"/>
    <property type="match status" value="1"/>
</dbReference>
<dbReference type="GO" id="GO:0000155">
    <property type="term" value="F:phosphorelay sensor kinase activity"/>
    <property type="evidence" value="ECO:0007669"/>
    <property type="project" value="InterPro"/>
</dbReference>
<evidence type="ECO:0000256" key="4">
    <source>
        <dbReference type="ARBA" id="ARBA00022679"/>
    </source>
</evidence>
<dbReference type="Gene3D" id="1.10.287.130">
    <property type="match status" value="1"/>
</dbReference>
<organism evidence="10 11">
    <name type="scientific">Photobacterium piscicola</name>
    <dbReference type="NCBI Taxonomy" id="1378299"/>
    <lineage>
        <taxon>Bacteria</taxon>
        <taxon>Pseudomonadati</taxon>
        <taxon>Pseudomonadota</taxon>
        <taxon>Gammaproteobacteria</taxon>
        <taxon>Vibrionales</taxon>
        <taxon>Vibrionaceae</taxon>
        <taxon>Photobacterium</taxon>
    </lineage>
</organism>
<dbReference type="SUPFAM" id="SSF52172">
    <property type="entry name" value="CheY-like"/>
    <property type="match status" value="1"/>
</dbReference>
<dbReference type="InterPro" id="IPR004358">
    <property type="entry name" value="Sig_transdc_His_kin-like_C"/>
</dbReference>
<dbReference type="Pfam" id="PF02518">
    <property type="entry name" value="HATPase_c"/>
    <property type="match status" value="1"/>
</dbReference>
<dbReference type="SUPFAM" id="SSF47384">
    <property type="entry name" value="Homodimeric domain of signal transducing histidine kinase"/>
    <property type="match status" value="1"/>
</dbReference>
<feature type="domain" description="Histidine kinase" evidence="8">
    <location>
        <begin position="219"/>
        <end position="435"/>
    </location>
</feature>
<dbReference type="InterPro" id="IPR011006">
    <property type="entry name" value="CheY-like_superfamily"/>
</dbReference>
<dbReference type="FunFam" id="3.30.565.10:FF:000010">
    <property type="entry name" value="Sensor histidine kinase RcsC"/>
    <property type="match status" value="1"/>
</dbReference>
<keyword evidence="5" id="KW-0418">Kinase</keyword>
<keyword evidence="4 10" id="KW-0808">Transferase</keyword>
<keyword evidence="3 7" id="KW-0597">Phosphoprotein</keyword>
<dbReference type="SMART" id="SM00448">
    <property type="entry name" value="REC"/>
    <property type="match status" value="1"/>
</dbReference>
<evidence type="ECO:0000256" key="6">
    <source>
        <dbReference type="ARBA" id="ARBA00023012"/>
    </source>
</evidence>
<dbReference type="CDD" id="cd00082">
    <property type="entry name" value="HisKA"/>
    <property type="match status" value="1"/>
</dbReference>
<evidence type="ECO:0000256" key="3">
    <source>
        <dbReference type="ARBA" id="ARBA00022553"/>
    </source>
</evidence>
<evidence type="ECO:0000259" key="8">
    <source>
        <dbReference type="PROSITE" id="PS50109"/>
    </source>
</evidence>
<name>A0A1T5HWN8_9GAMM</name>
<evidence type="ECO:0000313" key="11">
    <source>
        <dbReference type="Proteomes" id="UP000189966"/>
    </source>
</evidence>
<dbReference type="PROSITE" id="PS50109">
    <property type="entry name" value="HIS_KIN"/>
    <property type="match status" value="1"/>
</dbReference>
<sequence length="585" mass="66557">MDAKRHIMLLERKLEREHASRIMAEKLLEMKSRELFETNNILEKSLEKLRLQAELDSAQLAYQTKIENLLLTYARLFLKQAPCRENIQQLIESLIDGYYITACYISIMPIENITISGDYCSGREQMWVPPAALKNQISLWDPTTNLYWTALINNNDIVGYFAARISAPINRITIIQQHLALFCELFRSAIGRQITLSRAIHARQRAEDSEQSTRDFLAMINHELRTPLNGLLGTAELLQDTELNQNQSKLLTTLNHSGELLRAIINDLLDYSKINAGMLELIEKPFDSHLLVIKLRDIFSHRALEKRLDFTIDYDTSIPRSINADEDRLKQIYVNLIANAIKFTHQGFVRAKFSWKNNCLIFTVEDSGCGIEKQQQHKLFKPFSQIDISSKRSHEGTGLGLAICKQLCEQMDGNITLSSETNKGTTFSVSLPLTISTLDETLSNHPPISHEALQQLNILVVEDLKTNQMIIQLMLQKHDINVTIVDNGQTALEIIAEKPFDIVLMDCRMPIMDGYCATKVLRKQNFTKPIIALTAGTTTAEREACITAGMDDILCKPYMAAELLAMLNLWCNTSHQRHLSHESNN</sequence>
<dbReference type="AlphaFoldDB" id="A0A1T5HWN8"/>
<evidence type="ECO:0000256" key="1">
    <source>
        <dbReference type="ARBA" id="ARBA00000085"/>
    </source>
</evidence>
<evidence type="ECO:0000259" key="9">
    <source>
        <dbReference type="PROSITE" id="PS50110"/>
    </source>
</evidence>
<dbReference type="CDD" id="cd16922">
    <property type="entry name" value="HATPase_EvgS-ArcB-TorS-like"/>
    <property type="match status" value="1"/>
</dbReference>
<feature type="modified residue" description="4-aspartylphosphate" evidence="7">
    <location>
        <position position="506"/>
    </location>
</feature>
<dbReference type="SMART" id="SM00387">
    <property type="entry name" value="HATPase_c"/>
    <property type="match status" value="1"/>
</dbReference>
<evidence type="ECO:0000256" key="2">
    <source>
        <dbReference type="ARBA" id="ARBA00012438"/>
    </source>
</evidence>
<dbReference type="RefSeq" id="WP_080156049.1">
    <property type="nucleotide sequence ID" value="NZ_FUZI01000001.1"/>
</dbReference>
<dbReference type="PROSITE" id="PS50110">
    <property type="entry name" value="RESPONSE_REGULATORY"/>
    <property type="match status" value="1"/>
</dbReference>
<dbReference type="Pfam" id="PF00072">
    <property type="entry name" value="Response_reg"/>
    <property type="match status" value="1"/>
</dbReference>
<dbReference type="CDD" id="cd17546">
    <property type="entry name" value="REC_hyHK_CKI1_RcsC-like"/>
    <property type="match status" value="1"/>
</dbReference>
<evidence type="ECO:0000256" key="7">
    <source>
        <dbReference type="PROSITE-ProRule" id="PRU00169"/>
    </source>
</evidence>
<gene>
    <name evidence="10" type="primary">arcB_1</name>
    <name evidence="10" type="ORF">CZ809_00716</name>
</gene>
<dbReference type="EMBL" id="FUZI01000001">
    <property type="protein sequence ID" value="SKC31238.1"/>
    <property type="molecule type" value="Genomic_DNA"/>
</dbReference>
<dbReference type="OrthoDB" id="9810730at2"/>
<dbReference type="Proteomes" id="UP000189966">
    <property type="component" value="Unassembled WGS sequence"/>
</dbReference>
<dbReference type="InterPro" id="IPR036890">
    <property type="entry name" value="HATPase_C_sf"/>
</dbReference>
<dbReference type="InterPro" id="IPR003661">
    <property type="entry name" value="HisK_dim/P_dom"/>
</dbReference>
<proteinExistence type="predicted"/>
<dbReference type="EC" id="2.7.13.3" evidence="2"/>
<accession>A0A1T5HWN8</accession>
<dbReference type="SMART" id="SM00388">
    <property type="entry name" value="HisKA"/>
    <property type="match status" value="1"/>
</dbReference>
<protein>
    <recommendedName>
        <fullName evidence="2">histidine kinase</fullName>
        <ecNumber evidence="2">2.7.13.3</ecNumber>
    </recommendedName>
</protein>
<evidence type="ECO:0000256" key="5">
    <source>
        <dbReference type="ARBA" id="ARBA00022777"/>
    </source>
</evidence>
<dbReference type="InterPro" id="IPR003594">
    <property type="entry name" value="HATPase_dom"/>
</dbReference>
<feature type="domain" description="Response regulatory" evidence="9">
    <location>
        <begin position="457"/>
        <end position="571"/>
    </location>
</feature>
<dbReference type="PANTHER" id="PTHR43047">
    <property type="entry name" value="TWO-COMPONENT HISTIDINE PROTEIN KINASE"/>
    <property type="match status" value="1"/>
</dbReference>
<dbReference type="InterPro" id="IPR005467">
    <property type="entry name" value="His_kinase_dom"/>
</dbReference>
<dbReference type="InterPro" id="IPR036097">
    <property type="entry name" value="HisK_dim/P_sf"/>
</dbReference>
<keyword evidence="6" id="KW-0902">Two-component regulatory system</keyword>
<reference evidence="10 11" key="1">
    <citation type="submission" date="2017-02" db="EMBL/GenBank/DDBJ databases">
        <authorList>
            <person name="Peterson S.W."/>
        </authorList>
    </citation>
    <scope>NUCLEOTIDE SEQUENCE [LARGE SCALE GENOMIC DNA]</scope>
    <source>
        <strain evidence="11">type strain: NCCB 100098</strain>
    </source>
</reference>
<dbReference type="Pfam" id="PF00512">
    <property type="entry name" value="HisKA"/>
    <property type="match status" value="1"/>
</dbReference>
<dbReference type="SUPFAM" id="SSF55874">
    <property type="entry name" value="ATPase domain of HSP90 chaperone/DNA topoisomerase II/histidine kinase"/>
    <property type="match status" value="1"/>
</dbReference>
<dbReference type="Gene3D" id="3.40.50.2300">
    <property type="match status" value="1"/>
</dbReference>
<dbReference type="InterPro" id="IPR001789">
    <property type="entry name" value="Sig_transdc_resp-reg_receiver"/>
</dbReference>
<dbReference type="PRINTS" id="PR00344">
    <property type="entry name" value="BCTRLSENSOR"/>
</dbReference>
<comment type="catalytic activity">
    <reaction evidence="1">
        <text>ATP + protein L-histidine = ADP + protein N-phospho-L-histidine.</text>
        <dbReference type="EC" id="2.7.13.3"/>
    </reaction>
</comment>